<evidence type="ECO:0000259" key="11">
    <source>
        <dbReference type="PROSITE" id="PS50240"/>
    </source>
</evidence>
<dbReference type="GO" id="GO:0004252">
    <property type="term" value="F:serine-type endopeptidase activity"/>
    <property type="evidence" value="ECO:0007669"/>
    <property type="project" value="InterPro"/>
</dbReference>
<sequence length="476" mass="51828">MVIFEDLDVEGDAMNCPYDFIRMSANKWIKYCGKNLPAAIITNSSVVLLEFTSDSSKTGRGFKITYRPWTGTILNSSPGTPKPASPQGCTGNPVELHAPSGVVSSPEFDGQKLYQSNLACSWVIKQKTVQVLTLTFLYMDIESENTTGCKHDRLQVFNGTTERDPLLGTFCGNTLPTPMSVQNSGVLLRFETDNFVNGIGFKLAYKVNPQEDDACGVPAIRPSLASRRIVGGRVAVPHSWPWQVMFRLERYGHYCGGALIDPHWVLTAAHCFYDFPQVWRWQVIVGKHLKNSYENVQQTLHIQKIIPHPDYDYDANFNDIALVQLGSPAFLKAEVTPVCLPRTYFSPGTICYITGFGDTKGTGGEDSLKQAAVPIIPPEVCNGTNIYDGAVQDTAFCAGFVAGGADACQGDSGGPLVCTGDSGLKFYLYGITSWGASCGGANQPGVYTNVFDYLDWVKNTIKLSTALQSQASPLVG</sequence>
<feature type="domain" description="CUB" evidence="10">
    <location>
        <begin position="89"/>
        <end position="208"/>
    </location>
</feature>
<keyword evidence="1 9" id="KW-0645">Protease</keyword>
<dbReference type="SMART" id="SM00020">
    <property type="entry name" value="Tryp_SPc"/>
    <property type="match status" value="1"/>
</dbReference>
<dbReference type="RefSeq" id="XP_013417505.2">
    <property type="nucleotide sequence ID" value="XM_013562051.2"/>
</dbReference>
<evidence type="ECO:0000259" key="10">
    <source>
        <dbReference type="PROSITE" id="PS01180"/>
    </source>
</evidence>
<organism evidence="12 13">
    <name type="scientific">Lingula anatina</name>
    <name type="common">Brachiopod</name>
    <name type="synonym">Lingula unguis</name>
    <dbReference type="NCBI Taxonomy" id="7574"/>
    <lineage>
        <taxon>Eukaryota</taxon>
        <taxon>Metazoa</taxon>
        <taxon>Spiralia</taxon>
        <taxon>Lophotrochozoa</taxon>
        <taxon>Brachiopoda</taxon>
        <taxon>Linguliformea</taxon>
        <taxon>Lingulata</taxon>
        <taxon>Lingulida</taxon>
        <taxon>Linguloidea</taxon>
        <taxon>Lingulidae</taxon>
        <taxon>Lingula</taxon>
    </lineage>
</organism>
<evidence type="ECO:0000256" key="7">
    <source>
        <dbReference type="ARBA" id="ARBA00023180"/>
    </source>
</evidence>
<dbReference type="InterPro" id="IPR018114">
    <property type="entry name" value="TRYPSIN_HIS"/>
</dbReference>
<dbReference type="InterPro" id="IPR035914">
    <property type="entry name" value="Sperma_CUB_dom_sf"/>
</dbReference>
<keyword evidence="3" id="KW-0677">Repeat</keyword>
<dbReference type="GO" id="GO:0006508">
    <property type="term" value="P:proteolysis"/>
    <property type="evidence" value="ECO:0007669"/>
    <property type="project" value="UniProtKB-KW"/>
</dbReference>
<evidence type="ECO:0000256" key="1">
    <source>
        <dbReference type="ARBA" id="ARBA00022670"/>
    </source>
</evidence>
<keyword evidence="12" id="KW-1185">Reference proteome</keyword>
<accession>A0A1S3K4E9</accession>
<protein>
    <submittedName>
        <fullName evidence="13">Plasminogen-like</fullName>
    </submittedName>
</protein>
<dbReference type="KEGG" id="lak:106178747"/>
<dbReference type="SUPFAM" id="SSF49854">
    <property type="entry name" value="Spermadhesin, CUB domain"/>
    <property type="match status" value="2"/>
</dbReference>
<dbReference type="CDD" id="cd00041">
    <property type="entry name" value="CUB"/>
    <property type="match status" value="2"/>
</dbReference>
<dbReference type="InterPro" id="IPR001314">
    <property type="entry name" value="Peptidase_S1A"/>
</dbReference>
<dbReference type="PROSITE" id="PS00135">
    <property type="entry name" value="TRYPSIN_SER"/>
    <property type="match status" value="1"/>
</dbReference>
<dbReference type="GeneID" id="106178747"/>
<dbReference type="SUPFAM" id="SSF50494">
    <property type="entry name" value="Trypsin-like serine proteases"/>
    <property type="match status" value="1"/>
</dbReference>
<feature type="domain" description="Peptidase S1" evidence="11">
    <location>
        <begin position="229"/>
        <end position="462"/>
    </location>
</feature>
<dbReference type="InterPro" id="IPR033116">
    <property type="entry name" value="TRYPSIN_SER"/>
</dbReference>
<dbReference type="Pfam" id="PF00431">
    <property type="entry name" value="CUB"/>
    <property type="match status" value="2"/>
</dbReference>
<evidence type="ECO:0000313" key="13">
    <source>
        <dbReference type="RefSeq" id="XP_013417505.2"/>
    </source>
</evidence>
<evidence type="ECO:0000256" key="5">
    <source>
        <dbReference type="ARBA" id="ARBA00022825"/>
    </source>
</evidence>
<dbReference type="PROSITE" id="PS00134">
    <property type="entry name" value="TRYPSIN_HIS"/>
    <property type="match status" value="1"/>
</dbReference>
<dbReference type="FunFam" id="2.40.10.10:FF:000003">
    <property type="entry name" value="Transmembrane serine protease 3"/>
    <property type="match status" value="1"/>
</dbReference>
<gene>
    <name evidence="13" type="primary">LOC106178747</name>
</gene>
<dbReference type="OrthoDB" id="10012881at2759"/>
<comment type="caution">
    <text evidence="8">Lacks conserved residue(s) required for the propagation of feature annotation.</text>
</comment>
<dbReference type="PANTHER" id="PTHR24252">
    <property type="entry name" value="ACROSIN-RELATED"/>
    <property type="match status" value="1"/>
</dbReference>
<dbReference type="Pfam" id="PF00089">
    <property type="entry name" value="Trypsin"/>
    <property type="match status" value="1"/>
</dbReference>
<name>A0A1S3K4E9_LINAN</name>
<dbReference type="Proteomes" id="UP000085678">
    <property type="component" value="Unplaced"/>
</dbReference>
<dbReference type="PROSITE" id="PS01180">
    <property type="entry name" value="CUB"/>
    <property type="match status" value="2"/>
</dbReference>
<dbReference type="STRING" id="7574.A0A1S3K4E9"/>
<evidence type="ECO:0000256" key="2">
    <source>
        <dbReference type="ARBA" id="ARBA00022729"/>
    </source>
</evidence>
<evidence type="ECO:0000256" key="6">
    <source>
        <dbReference type="ARBA" id="ARBA00023157"/>
    </source>
</evidence>
<keyword evidence="6" id="KW-1015">Disulfide bond</keyword>
<dbReference type="Gene3D" id="2.40.10.10">
    <property type="entry name" value="Trypsin-like serine proteases"/>
    <property type="match status" value="1"/>
</dbReference>
<keyword evidence="5 9" id="KW-0720">Serine protease</keyword>
<evidence type="ECO:0000256" key="8">
    <source>
        <dbReference type="PROSITE-ProRule" id="PRU00059"/>
    </source>
</evidence>
<evidence type="ECO:0000256" key="4">
    <source>
        <dbReference type="ARBA" id="ARBA00022801"/>
    </source>
</evidence>
<evidence type="ECO:0000313" key="12">
    <source>
        <dbReference type="Proteomes" id="UP000085678"/>
    </source>
</evidence>
<dbReference type="InterPro" id="IPR009003">
    <property type="entry name" value="Peptidase_S1_PA"/>
</dbReference>
<dbReference type="InterPro" id="IPR000859">
    <property type="entry name" value="CUB_dom"/>
</dbReference>
<reference evidence="13" key="1">
    <citation type="submission" date="2025-08" db="UniProtKB">
        <authorList>
            <consortium name="RefSeq"/>
        </authorList>
    </citation>
    <scope>IDENTIFICATION</scope>
    <source>
        <tissue evidence="13">Gonads</tissue>
    </source>
</reference>
<dbReference type="PROSITE" id="PS50240">
    <property type="entry name" value="TRYPSIN_DOM"/>
    <property type="match status" value="1"/>
</dbReference>
<dbReference type="AlphaFoldDB" id="A0A1S3K4E9"/>
<dbReference type="PRINTS" id="PR00722">
    <property type="entry name" value="CHYMOTRYPSIN"/>
</dbReference>
<dbReference type="PANTHER" id="PTHR24252:SF7">
    <property type="entry name" value="HYALIN"/>
    <property type="match status" value="1"/>
</dbReference>
<dbReference type="InParanoid" id="A0A1S3K4E9"/>
<dbReference type="InterPro" id="IPR043504">
    <property type="entry name" value="Peptidase_S1_PA_chymotrypsin"/>
</dbReference>
<proteinExistence type="predicted"/>
<evidence type="ECO:0000256" key="3">
    <source>
        <dbReference type="ARBA" id="ARBA00022737"/>
    </source>
</evidence>
<feature type="domain" description="CUB" evidence="10">
    <location>
        <begin position="1"/>
        <end position="69"/>
    </location>
</feature>
<dbReference type="Gene3D" id="2.60.120.290">
    <property type="entry name" value="Spermadhesin, CUB domain"/>
    <property type="match status" value="2"/>
</dbReference>
<dbReference type="InterPro" id="IPR001254">
    <property type="entry name" value="Trypsin_dom"/>
</dbReference>
<keyword evidence="7" id="KW-0325">Glycoprotein</keyword>
<keyword evidence="4 9" id="KW-0378">Hydrolase</keyword>
<evidence type="ECO:0000256" key="9">
    <source>
        <dbReference type="RuleBase" id="RU363034"/>
    </source>
</evidence>
<keyword evidence="2" id="KW-0732">Signal</keyword>
<dbReference type="FunFam" id="2.60.120.290:FF:000003">
    <property type="entry name" value="Neuropilin"/>
    <property type="match status" value="1"/>
</dbReference>
<dbReference type="CDD" id="cd00190">
    <property type="entry name" value="Tryp_SPc"/>
    <property type="match status" value="1"/>
</dbReference>
<dbReference type="SMART" id="SM00042">
    <property type="entry name" value="CUB"/>
    <property type="match status" value="1"/>
</dbReference>